<sequence>MAVIQPGICSCFIQIWVNSNALLNSKATGIYLVDNTLHDGGSNEGSANLLTVVNTGTYICWSLLNIDPVSGMQLRIRSFGDAGIFGAGGAPQMVNATTWTGQAQAEGTDRYAINFSAFNSCSTPILTRVTPSLKAG</sequence>
<dbReference type="RefSeq" id="WP_103222740.1">
    <property type="nucleotide sequence ID" value="NZ_PPCN01000004.1"/>
</dbReference>
<name>A0A2S3UVM2_9HYPH</name>
<comment type="caution">
    <text evidence="1">The sequence shown here is derived from an EMBL/GenBank/DDBJ whole genome shotgun (WGS) entry which is preliminary data.</text>
</comment>
<evidence type="ECO:0000313" key="2">
    <source>
        <dbReference type="Proteomes" id="UP000236959"/>
    </source>
</evidence>
<accession>A0A2S3UVM2</accession>
<dbReference type="EMBL" id="PPCN01000004">
    <property type="protein sequence ID" value="POF31775.1"/>
    <property type="molecule type" value="Genomic_DNA"/>
</dbReference>
<dbReference type="AlphaFoldDB" id="A0A2S3UVM2"/>
<dbReference type="Proteomes" id="UP000236959">
    <property type="component" value="Unassembled WGS sequence"/>
</dbReference>
<organism evidence="1 2">
    <name type="scientific">Roseibium marinum</name>
    <dbReference type="NCBI Taxonomy" id="281252"/>
    <lineage>
        <taxon>Bacteria</taxon>
        <taxon>Pseudomonadati</taxon>
        <taxon>Pseudomonadota</taxon>
        <taxon>Alphaproteobacteria</taxon>
        <taxon>Hyphomicrobiales</taxon>
        <taxon>Stappiaceae</taxon>
        <taxon>Roseibium</taxon>
    </lineage>
</organism>
<keyword evidence="2" id="KW-1185">Reference proteome</keyword>
<gene>
    <name evidence="1" type="ORF">CLV41_104345</name>
</gene>
<evidence type="ECO:0000313" key="1">
    <source>
        <dbReference type="EMBL" id="POF31775.1"/>
    </source>
</evidence>
<protein>
    <submittedName>
        <fullName evidence="1">Uncharacterized protein</fullName>
    </submittedName>
</protein>
<proteinExistence type="predicted"/>
<dbReference type="OrthoDB" id="8636281at2"/>
<reference evidence="1 2" key="1">
    <citation type="submission" date="2018-01" db="EMBL/GenBank/DDBJ databases">
        <title>Genomic Encyclopedia of Archaeal and Bacterial Type Strains, Phase II (KMG-II): from individual species to whole genera.</title>
        <authorList>
            <person name="Goeker M."/>
        </authorList>
    </citation>
    <scope>NUCLEOTIDE SEQUENCE [LARGE SCALE GENOMIC DNA]</scope>
    <source>
        <strain evidence="1 2">DSM 17023</strain>
    </source>
</reference>